<dbReference type="PANTHER" id="PTHR34293:SF1">
    <property type="entry name" value="HTH-TYPE TRANSCRIPTIONAL REGULATOR TRMBL2"/>
    <property type="match status" value="1"/>
</dbReference>
<dbReference type="InterPro" id="IPR002831">
    <property type="entry name" value="Tscrpt_reg_TrmB_N"/>
</dbReference>
<gene>
    <name evidence="2" type="ORF">QQA45_00170</name>
</gene>
<dbReference type="InterPro" id="IPR036390">
    <property type="entry name" value="WH_DNA-bd_sf"/>
</dbReference>
<dbReference type="Gene3D" id="1.10.10.10">
    <property type="entry name" value="Winged helix-like DNA-binding domain superfamily/Winged helix DNA-binding domain"/>
    <property type="match status" value="1"/>
</dbReference>
<dbReference type="Pfam" id="PF01978">
    <property type="entry name" value="TrmB"/>
    <property type="match status" value="1"/>
</dbReference>
<comment type="caution">
    <text evidence="2">The sequence shown here is derived from an EMBL/GenBank/DDBJ whole genome shotgun (WGS) entry which is preliminary data.</text>
</comment>
<dbReference type="Proteomes" id="UP001225134">
    <property type="component" value="Unassembled WGS sequence"/>
</dbReference>
<feature type="domain" description="Transcription regulator TrmB N-terminal" evidence="1">
    <location>
        <begin position="13"/>
        <end position="82"/>
    </location>
</feature>
<dbReference type="InterPro" id="IPR051797">
    <property type="entry name" value="TrmB-like"/>
</dbReference>
<dbReference type="InterPro" id="IPR036388">
    <property type="entry name" value="WH-like_DNA-bd_sf"/>
</dbReference>
<proteinExistence type="predicted"/>
<dbReference type="PANTHER" id="PTHR34293">
    <property type="entry name" value="HTH-TYPE TRANSCRIPTIONAL REGULATOR TRMBL2"/>
    <property type="match status" value="1"/>
</dbReference>
<evidence type="ECO:0000313" key="3">
    <source>
        <dbReference type="Proteomes" id="UP001225134"/>
    </source>
</evidence>
<name>A0ABT7HHG0_9FUSO</name>
<reference evidence="2 3" key="1">
    <citation type="submission" date="2023-06" db="EMBL/GenBank/DDBJ databases">
        <title>Antibody response to the Sneathia vaginalis cytopathogenic toxin A during pregnancy.</title>
        <authorList>
            <person name="Mccoy Z.T."/>
            <person name="Serrano M.G."/>
            <person name="Spaine K."/>
            <person name="Edwards D.J."/>
            <person name="Buck G.A."/>
            <person name="Jefferson K."/>
        </authorList>
    </citation>
    <scope>NUCLEOTIDE SEQUENCE [LARGE SCALE GENOMIC DNA]</scope>
    <source>
        <strain evidence="2 3">CCUG 42621</strain>
    </source>
</reference>
<dbReference type="RefSeq" id="WP_083497814.1">
    <property type="nucleotide sequence ID" value="NZ_CAMYCH010000002.1"/>
</dbReference>
<dbReference type="EMBL" id="JASSPP010000001">
    <property type="protein sequence ID" value="MDK9579949.1"/>
    <property type="molecule type" value="Genomic_DNA"/>
</dbReference>
<sequence>MDKKGNMKLEDKLKAVGFNEVEAKVYLALLEKSGQNGTQLSKLLKLPRSSVYTALENLNERGIVYIIPTEKEYKNYNPIFPEDLVNMIKRKYIEILDTLAEDFDKIYDKKKYEMVYNIDGLTNIRYKLEEMIQDSKESILISGYIKNMPTVDKDIRYINENDVDQFVCLVDKKKILIAKLNALHEVAIYTNNSLIIEQFLKGIK</sequence>
<accession>A0ABT7HHG0</accession>
<keyword evidence="3" id="KW-1185">Reference proteome</keyword>
<evidence type="ECO:0000259" key="1">
    <source>
        <dbReference type="Pfam" id="PF01978"/>
    </source>
</evidence>
<protein>
    <submittedName>
        <fullName evidence="2">Helix-turn-helix domain-containing protein</fullName>
    </submittedName>
</protein>
<evidence type="ECO:0000313" key="2">
    <source>
        <dbReference type="EMBL" id="MDK9579949.1"/>
    </source>
</evidence>
<dbReference type="SUPFAM" id="SSF46785">
    <property type="entry name" value="Winged helix' DNA-binding domain"/>
    <property type="match status" value="1"/>
</dbReference>
<organism evidence="2 3">
    <name type="scientific">Sneathia sanguinegens</name>
    <dbReference type="NCBI Taxonomy" id="40543"/>
    <lineage>
        <taxon>Bacteria</taxon>
        <taxon>Fusobacteriati</taxon>
        <taxon>Fusobacteriota</taxon>
        <taxon>Fusobacteriia</taxon>
        <taxon>Fusobacteriales</taxon>
        <taxon>Leptotrichiaceae</taxon>
        <taxon>Sneathia</taxon>
    </lineage>
</organism>